<keyword evidence="1" id="KW-0812">Transmembrane</keyword>
<feature type="transmembrane region" description="Helical" evidence="1">
    <location>
        <begin position="385"/>
        <end position="404"/>
    </location>
</feature>
<evidence type="ECO:0008006" key="4">
    <source>
        <dbReference type="Google" id="ProtNLM"/>
    </source>
</evidence>
<evidence type="ECO:0000313" key="3">
    <source>
        <dbReference type="Proteomes" id="UP000237350"/>
    </source>
</evidence>
<keyword evidence="3" id="KW-1185">Reference proteome</keyword>
<accession>A0A2S4JFS7</accession>
<feature type="transmembrane region" description="Helical" evidence="1">
    <location>
        <begin position="118"/>
        <end position="140"/>
    </location>
</feature>
<evidence type="ECO:0000313" key="2">
    <source>
        <dbReference type="EMBL" id="POQ98366.1"/>
    </source>
</evidence>
<comment type="caution">
    <text evidence="2">The sequence shown here is derived from an EMBL/GenBank/DDBJ whole genome shotgun (WGS) entry which is preliminary data.</text>
</comment>
<feature type="transmembrane region" description="Helical" evidence="1">
    <location>
        <begin position="27"/>
        <end position="49"/>
    </location>
</feature>
<dbReference type="Proteomes" id="UP000237350">
    <property type="component" value="Unassembled WGS sequence"/>
</dbReference>
<feature type="transmembrane region" description="Helical" evidence="1">
    <location>
        <begin position="410"/>
        <end position="429"/>
    </location>
</feature>
<keyword evidence="1" id="KW-0472">Membrane</keyword>
<organism evidence="2 3">
    <name type="scientific">Alkalispirochaeta sphaeroplastigenens</name>
    <dbReference type="NCBI Taxonomy" id="1187066"/>
    <lineage>
        <taxon>Bacteria</taxon>
        <taxon>Pseudomonadati</taxon>
        <taxon>Spirochaetota</taxon>
        <taxon>Spirochaetia</taxon>
        <taxon>Spirochaetales</taxon>
        <taxon>Spirochaetaceae</taxon>
        <taxon>Alkalispirochaeta</taxon>
    </lineage>
</organism>
<gene>
    <name evidence="2" type="ORF">AU468_13505</name>
</gene>
<feature type="transmembrane region" description="Helical" evidence="1">
    <location>
        <begin position="85"/>
        <end position="106"/>
    </location>
</feature>
<proteinExistence type="predicted"/>
<feature type="transmembrane region" description="Helical" evidence="1">
    <location>
        <begin position="191"/>
        <end position="211"/>
    </location>
</feature>
<dbReference type="EMBL" id="LPWH01000123">
    <property type="protein sequence ID" value="POQ98366.1"/>
    <property type="molecule type" value="Genomic_DNA"/>
</dbReference>
<reference evidence="3" key="1">
    <citation type="submission" date="2015-12" db="EMBL/GenBank/DDBJ databases">
        <authorList>
            <person name="Lodha T.D."/>
            <person name="Chintalapati S."/>
            <person name="Chintalapati V.R."/>
            <person name="Sravanthi T."/>
        </authorList>
    </citation>
    <scope>NUCLEOTIDE SEQUENCE [LARGE SCALE GENOMIC DNA]</scope>
    <source>
        <strain evidence="3">JC133</strain>
    </source>
</reference>
<feature type="transmembrane region" description="Helical" evidence="1">
    <location>
        <begin position="217"/>
        <end position="236"/>
    </location>
</feature>
<sequence>MVLLFCQPATLLLYLNRNIINVGEFGIALPVLAAYMGLSLLVSAFLWLNQSLFVRFHFFAFLLLMVWIALRVIVDLGDLEHLKAISVATTGGMLLFYLTGSFFSIAYRDLLKAKNATIVIKLTVLLFLGLVILMFSSLLSRLRSDIFYITGVDGAYQRPGNFLSISFIIFSSLVILLFAKDQRLFKKSLRFLFWLSIYSGTALLALISTQLFGSNSATAVITGVYIVTVIVLFLMGNKRLRSAHSRGLLALPMSKRTIRGALSYSGIGIVILLSSVCALIQITNFDITTIRLLGFGSGSNRSLSSRVEILLETGIAQMGYAPLLGNMNVAYLTTGNAGRTLHSFFPFVLANLGLVGLLVIITLFTMVFRQLYRSARRESVPEGSLTMSLIILYFILILTFLLIFSNLTVGVSWSVMWFTVGFFSQPFVFKKRRLHCETNTAYFS</sequence>
<protein>
    <recommendedName>
        <fullName evidence="4">O-antigen polymerase</fullName>
    </recommendedName>
</protein>
<feature type="transmembrane region" description="Helical" evidence="1">
    <location>
        <begin position="261"/>
        <end position="282"/>
    </location>
</feature>
<feature type="transmembrane region" description="Helical" evidence="1">
    <location>
        <begin position="56"/>
        <end position="73"/>
    </location>
</feature>
<feature type="transmembrane region" description="Helical" evidence="1">
    <location>
        <begin position="344"/>
        <end position="364"/>
    </location>
</feature>
<name>A0A2S4JFS7_9SPIO</name>
<dbReference type="AlphaFoldDB" id="A0A2S4JFS7"/>
<keyword evidence="1" id="KW-1133">Transmembrane helix</keyword>
<feature type="transmembrane region" description="Helical" evidence="1">
    <location>
        <begin position="160"/>
        <end position="179"/>
    </location>
</feature>
<evidence type="ECO:0000256" key="1">
    <source>
        <dbReference type="SAM" id="Phobius"/>
    </source>
</evidence>